<dbReference type="OrthoDB" id="1551241at2"/>
<dbReference type="KEGG" id="pacs:FAZ98_21860"/>
<dbReference type="Proteomes" id="UP000433577">
    <property type="component" value="Chromosome 2"/>
</dbReference>
<gene>
    <name evidence="1" type="ORF">FAZ98_21860</name>
</gene>
<evidence type="ECO:0000313" key="2">
    <source>
        <dbReference type="Proteomes" id="UP000433577"/>
    </source>
</evidence>
<name>A0A7Z2GMZ4_9BURK</name>
<dbReference type="RefSeq" id="WP_158953729.1">
    <property type="nucleotide sequence ID" value="NZ_CP046914.1"/>
</dbReference>
<proteinExistence type="predicted"/>
<keyword evidence="2" id="KW-1185">Reference proteome</keyword>
<organism evidence="1 2">
    <name type="scientific">Paraburkholderia acidisoli</name>
    <dbReference type="NCBI Taxonomy" id="2571748"/>
    <lineage>
        <taxon>Bacteria</taxon>
        <taxon>Pseudomonadati</taxon>
        <taxon>Pseudomonadota</taxon>
        <taxon>Betaproteobacteria</taxon>
        <taxon>Burkholderiales</taxon>
        <taxon>Burkholderiaceae</taxon>
        <taxon>Paraburkholderia</taxon>
    </lineage>
</organism>
<dbReference type="EMBL" id="CP046914">
    <property type="protein sequence ID" value="QGZ64369.1"/>
    <property type="molecule type" value="Genomic_DNA"/>
</dbReference>
<dbReference type="InterPro" id="IPR047746">
    <property type="entry name" value="Dae2/Tae2-like"/>
</dbReference>
<sequence length="152" mass="16505">MPYVSSNYSSNPNARLGTWVCTRTSHLGPYEVAPVEHSHSPDFCGQCVSYVVQVCPTLPARTIDWKRGALVKGNAAIVPGTVIATFDAPEDTTKTPVYRGHAAIYVRQTAAGIEVYDQFVSGATPSPVSLRTIYWNGGSYISNNANNFYVVE</sequence>
<accession>A0A7Z2GMZ4</accession>
<reference evidence="1 2" key="1">
    <citation type="submission" date="2019-12" db="EMBL/GenBank/DDBJ databases">
        <title>Paraburkholderia acidiphila 7Q-K02 sp. nov and Paraburkholderia acidisoli DHF22 sp. nov., two strains isolated from forest soil.</title>
        <authorList>
            <person name="Gao Z."/>
            <person name="Qiu L."/>
        </authorList>
    </citation>
    <scope>NUCLEOTIDE SEQUENCE [LARGE SCALE GENOMIC DNA]</scope>
    <source>
        <strain evidence="1 2">DHF22</strain>
    </source>
</reference>
<dbReference type="AlphaFoldDB" id="A0A7Z2GMZ4"/>
<evidence type="ECO:0000313" key="1">
    <source>
        <dbReference type="EMBL" id="QGZ64369.1"/>
    </source>
</evidence>
<dbReference type="NCBIfam" id="NF033857">
    <property type="entry name" value="BPSL0067_fam"/>
    <property type="match status" value="1"/>
</dbReference>
<protein>
    <submittedName>
        <fullName evidence="1">BPSL0067 family protein</fullName>
    </submittedName>
</protein>